<evidence type="ECO:0000313" key="2">
    <source>
        <dbReference type="EMBL" id="SCZ77928.1"/>
    </source>
</evidence>
<accession>A0A1G5RVP5</accession>
<dbReference type="SUPFAM" id="SSF52016">
    <property type="entry name" value="LeuD/IlvD-like"/>
    <property type="match status" value="1"/>
</dbReference>
<organism evidence="2 3">
    <name type="scientific">Acidaminobacter hydrogenoformans DSM 2784</name>
    <dbReference type="NCBI Taxonomy" id="1120920"/>
    <lineage>
        <taxon>Bacteria</taxon>
        <taxon>Bacillati</taxon>
        <taxon>Bacillota</taxon>
        <taxon>Clostridia</taxon>
        <taxon>Peptostreptococcales</taxon>
        <taxon>Acidaminobacteraceae</taxon>
        <taxon>Acidaminobacter</taxon>
    </lineage>
</organism>
<protein>
    <submittedName>
        <fullName evidence="2">Aconitase C-terminal domain-containing protein</fullName>
    </submittedName>
</protein>
<dbReference type="AlphaFoldDB" id="A0A1G5RVP5"/>
<dbReference type="InterPro" id="IPR000573">
    <property type="entry name" value="AconitaseA/IPMdHydase_ssu_swvl"/>
</dbReference>
<feature type="domain" description="Aconitase A/isopropylmalate dehydratase small subunit swivel" evidence="1">
    <location>
        <begin position="69"/>
        <end position="123"/>
    </location>
</feature>
<dbReference type="Proteomes" id="UP000199208">
    <property type="component" value="Unassembled WGS sequence"/>
</dbReference>
<name>A0A1G5RVP5_9FIRM</name>
<gene>
    <name evidence="2" type="ORF">SAMN03080599_01014</name>
</gene>
<dbReference type="Pfam" id="PF00694">
    <property type="entry name" value="Aconitase_C"/>
    <property type="match status" value="1"/>
</dbReference>
<sequence length="188" mass="21089">MMNIKPCKSISNSNLKGTYFPGTKSNLQRHSMTSSPELDMNLNLTVSLISDDSFNSDPHFFQRASYLRTSIVVAGNQYGDFTDTANTLLSENCKGVKAVIAKSYNTLFRQQLINAGILPLEFVHAEDYDKISLYDTLYLEHLETVLKPGAWMIYNRSSEEFYEAAFPSEAAFHKTSARIGFETTVTIG</sequence>
<dbReference type="InterPro" id="IPR015928">
    <property type="entry name" value="Aconitase/3IPM_dehydase_swvl"/>
</dbReference>
<evidence type="ECO:0000313" key="3">
    <source>
        <dbReference type="Proteomes" id="UP000199208"/>
    </source>
</evidence>
<dbReference type="STRING" id="1120920.SAMN03080599_01014"/>
<dbReference type="RefSeq" id="WP_092589794.1">
    <property type="nucleotide sequence ID" value="NZ_FMWL01000003.1"/>
</dbReference>
<dbReference type="Gene3D" id="3.20.19.10">
    <property type="entry name" value="Aconitase, domain 4"/>
    <property type="match status" value="1"/>
</dbReference>
<dbReference type="OrthoDB" id="9764318at2"/>
<proteinExistence type="predicted"/>
<reference evidence="2 3" key="1">
    <citation type="submission" date="2016-10" db="EMBL/GenBank/DDBJ databases">
        <authorList>
            <person name="de Groot N.N."/>
        </authorList>
    </citation>
    <scope>NUCLEOTIDE SEQUENCE [LARGE SCALE GENOMIC DNA]</scope>
    <source>
        <strain evidence="2 3">DSM 2784</strain>
    </source>
</reference>
<keyword evidence="3" id="KW-1185">Reference proteome</keyword>
<dbReference type="EMBL" id="FMWL01000003">
    <property type="protein sequence ID" value="SCZ77928.1"/>
    <property type="molecule type" value="Genomic_DNA"/>
</dbReference>
<evidence type="ECO:0000259" key="1">
    <source>
        <dbReference type="Pfam" id="PF00694"/>
    </source>
</evidence>